<keyword evidence="4" id="KW-1185">Reference proteome</keyword>
<dbReference type="EMBL" id="CAJNJA010008995">
    <property type="protein sequence ID" value="CAE7242166.1"/>
    <property type="molecule type" value="Genomic_DNA"/>
</dbReference>
<accession>A0A812LCG6</accession>
<gene>
    <name evidence="3" type="primary">Ank3</name>
    <name evidence="3" type="ORF">SNEC2469_LOCUS4469</name>
</gene>
<feature type="region of interest" description="Disordered" evidence="1">
    <location>
        <begin position="1"/>
        <end position="78"/>
    </location>
</feature>
<name>A0A812LCG6_9DINO</name>
<dbReference type="Proteomes" id="UP000601435">
    <property type="component" value="Unassembled WGS sequence"/>
</dbReference>
<organism evidence="3 4">
    <name type="scientific">Symbiodinium necroappetens</name>
    <dbReference type="NCBI Taxonomy" id="1628268"/>
    <lineage>
        <taxon>Eukaryota</taxon>
        <taxon>Sar</taxon>
        <taxon>Alveolata</taxon>
        <taxon>Dinophyceae</taxon>
        <taxon>Suessiales</taxon>
        <taxon>Symbiodiniaceae</taxon>
        <taxon>Symbiodinium</taxon>
    </lineage>
</organism>
<reference evidence="3" key="1">
    <citation type="submission" date="2021-02" db="EMBL/GenBank/DDBJ databases">
        <authorList>
            <person name="Dougan E. K."/>
            <person name="Rhodes N."/>
            <person name="Thang M."/>
            <person name="Chan C."/>
        </authorList>
    </citation>
    <scope>NUCLEOTIDE SEQUENCE</scope>
</reference>
<feature type="compositionally biased region" description="Basic and acidic residues" evidence="1">
    <location>
        <begin position="68"/>
        <end position="78"/>
    </location>
</feature>
<dbReference type="OrthoDB" id="447133at2759"/>
<dbReference type="AlphaFoldDB" id="A0A812LCG6"/>
<sequence length="332" mass="34428">MKGSSSPADASTRRVSGGFLQPRPQNEDEEVDAELQGCDCRTRKQGQRVRSPASASGGLPRACPEDCTPPRDAPDRQSRLPQLRAGALLLPNSTDREGTEGTEQLKKALKAWLLEAANPWLDPLKEATSRQGRRLAGGCPASSLLEAMSETDTCEITAVERADRGSNAGKDTGLLEFLTIGECSYVAFLIYGALLGSLSGMGPGTVAIIGIVLLCWPIAACKVCCRCCRKCCCSCCREGKEVRKIGNVKKIVILLLSLAGLGGMAALPMAGIMGDVKAGTAVANSADCASREFLRSALGDVTAIGSAASVPAGSSGGADPDPGSNSSRLLQG</sequence>
<feature type="transmembrane region" description="Helical" evidence="2">
    <location>
        <begin position="200"/>
        <end position="220"/>
    </location>
</feature>
<evidence type="ECO:0000256" key="2">
    <source>
        <dbReference type="SAM" id="Phobius"/>
    </source>
</evidence>
<feature type="transmembrane region" description="Helical" evidence="2">
    <location>
        <begin position="251"/>
        <end position="273"/>
    </location>
</feature>
<evidence type="ECO:0000313" key="4">
    <source>
        <dbReference type="Proteomes" id="UP000601435"/>
    </source>
</evidence>
<protein>
    <submittedName>
        <fullName evidence="3">Ank3 protein</fullName>
    </submittedName>
</protein>
<keyword evidence="2" id="KW-0472">Membrane</keyword>
<feature type="region of interest" description="Disordered" evidence="1">
    <location>
        <begin position="309"/>
        <end position="332"/>
    </location>
</feature>
<evidence type="ECO:0000313" key="3">
    <source>
        <dbReference type="EMBL" id="CAE7242166.1"/>
    </source>
</evidence>
<proteinExistence type="predicted"/>
<keyword evidence="2" id="KW-1133">Transmembrane helix</keyword>
<keyword evidence="2" id="KW-0812">Transmembrane</keyword>
<evidence type="ECO:0000256" key="1">
    <source>
        <dbReference type="SAM" id="MobiDB-lite"/>
    </source>
</evidence>
<feature type="transmembrane region" description="Helical" evidence="2">
    <location>
        <begin position="174"/>
        <end position="194"/>
    </location>
</feature>
<comment type="caution">
    <text evidence="3">The sequence shown here is derived from an EMBL/GenBank/DDBJ whole genome shotgun (WGS) entry which is preliminary data.</text>
</comment>
<feature type="non-terminal residue" evidence="3">
    <location>
        <position position="332"/>
    </location>
</feature>